<organism evidence="13 14">
    <name type="scientific">Uncinula necator</name>
    <name type="common">Grape powdery mildew</name>
    <dbReference type="NCBI Taxonomy" id="52586"/>
    <lineage>
        <taxon>Eukaryota</taxon>
        <taxon>Fungi</taxon>
        <taxon>Dikarya</taxon>
        <taxon>Ascomycota</taxon>
        <taxon>Pezizomycotina</taxon>
        <taxon>Leotiomycetes</taxon>
        <taxon>Erysiphales</taxon>
        <taxon>Erysiphaceae</taxon>
        <taxon>Erysiphe</taxon>
    </lineage>
</organism>
<feature type="transmembrane region" description="Helical" evidence="10">
    <location>
        <begin position="387"/>
        <end position="411"/>
    </location>
</feature>
<evidence type="ECO:0000256" key="8">
    <source>
        <dbReference type="ARBA" id="ARBA00023006"/>
    </source>
</evidence>
<feature type="transmembrane region" description="Helical" evidence="10">
    <location>
        <begin position="321"/>
        <end position="341"/>
    </location>
</feature>
<dbReference type="Proteomes" id="UP000030854">
    <property type="component" value="Unassembled WGS sequence"/>
</dbReference>
<gene>
    <name evidence="13" type="ORF">EV44_g6446</name>
</gene>
<evidence type="ECO:0000313" key="14">
    <source>
        <dbReference type="Proteomes" id="UP000030854"/>
    </source>
</evidence>
<comment type="subcellular location">
    <subcellularLocation>
        <location evidence="1 10">Vacuole membrane</location>
        <topology evidence="1 10">Multi-pass membrane protein</topology>
    </subcellularLocation>
</comment>
<dbReference type="InterPro" id="IPR020846">
    <property type="entry name" value="MFS_dom"/>
</dbReference>
<feature type="transmembrane region" description="Helical" evidence="10">
    <location>
        <begin position="206"/>
        <end position="233"/>
    </location>
</feature>
<evidence type="ECO:0000256" key="1">
    <source>
        <dbReference type="ARBA" id="ARBA00004128"/>
    </source>
</evidence>
<feature type="transmembrane region" description="Helical" evidence="10">
    <location>
        <begin position="555"/>
        <end position="576"/>
    </location>
</feature>
<feature type="transmembrane region" description="Helical" evidence="10">
    <location>
        <begin position="526"/>
        <end position="549"/>
    </location>
</feature>
<evidence type="ECO:0000256" key="3">
    <source>
        <dbReference type="ARBA" id="ARBA00022448"/>
    </source>
</evidence>
<dbReference type="PANTHER" id="PTHR23519:SF1">
    <property type="entry name" value="AUTOPHAGY-RELATED PROTEIN 22"/>
    <property type="match status" value="1"/>
</dbReference>
<feature type="transmembrane region" description="Helical" evidence="10">
    <location>
        <begin position="423"/>
        <end position="443"/>
    </location>
</feature>
<evidence type="ECO:0000256" key="6">
    <source>
        <dbReference type="ARBA" id="ARBA00022970"/>
    </source>
</evidence>
<keyword evidence="7 10" id="KW-1133">Transmembrane helix</keyword>
<dbReference type="InterPro" id="IPR036259">
    <property type="entry name" value="MFS_trans_sf"/>
</dbReference>
<comment type="similarity">
    <text evidence="2 10">Belongs to the ATG22 family.</text>
</comment>
<dbReference type="InterPro" id="IPR024671">
    <property type="entry name" value="Atg22-like"/>
</dbReference>
<keyword evidence="6 10" id="KW-0029">Amino-acid transport</keyword>
<dbReference type="GO" id="GO:0006914">
    <property type="term" value="P:autophagy"/>
    <property type="evidence" value="ECO:0007669"/>
    <property type="project" value="UniProtKB-KW"/>
</dbReference>
<dbReference type="GO" id="GO:0005774">
    <property type="term" value="C:vacuolar membrane"/>
    <property type="evidence" value="ECO:0007669"/>
    <property type="project" value="UniProtKB-SubCell"/>
</dbReference>
<sequence length="591" mass="65169">MIITDNLRQTSLEAHPCLIQRPFSVLSTPNSLGRYSSSCEADDEQSSDEDSMGPEEYDSRDNQLPIHQDEENRCTSRKELIGWYIYNFAAEVFVICGAGSYLPVVLEQLARENGVLLSDNSTSCGSSSSDPSEICIVHLLGISINTASFAMYTFSIGVLFQTILVVSISSAADHGNSRKRLLLIFAYSGAITTMLFLFMIPKLYFMAAILAIFSNTFSGASFVMLNSLLPLLVRNHPKVLYHKIQSQLEGEEIPSSASPLLAQVSVTETMPIRNKILGELELSTQISSLGAGAGYCAALFVQCASIAVILVMGSSTFSLKMVLFLIGCWWAAFTIPAGYLLRTRQGLPFNSRDTRANIHDTGWLSNFADAWSLLWRRFKMIFQSRDISLFLLAWFFLSDAMATVSGTAILYAKTTLRMKPEAIGLINVIVTVTGIIGAFSWSLISRFFGLKPNQIILLCICLFEFIPLYGLSGFLPIVESWGVIGLQQPWEMYLLGFVYGFVIGGLTSYCRSLFGELIPPGSEASFFALYAITDKGSSAFGPAIVGTIIDKYGDIRPAFWFLALLIGVPGPLIWLLDVNRGKKKVENYQNF</sequence>
<keyword evidence="9 10" id="KW-0472">Membrane</keyword>
<protein>
    <recommendedName>
        <fullName evidence="10">Autophagy-related protein</fullName>
    </recommendedName>
</protein>
<feature type="transmembrane region" description="Helical" evidence="10">
    <location>
        <begin position="149"/>
        <end position="169"/>
    </location>
</feature>
<keyword evidence="14" id="KW-1185">Reference proteome</keyword>
<evidence type="ECO:0000313" key="13">
    <source>
        <dbReference type="EMBL" id="KHJ30269.1"/>
    </source>
</evidence>
<evidence type="ECO:0000256" key="9">
    <source>
        <dbReference type="ARBA" id="ARBA00023136"/>
    </source>
</evidence>
<reference evidence="13 14" key="1">
    <citation type="journal article" date="2014" name="BMC Genomics">
        <title>Adaptive genomic structural variation in the grape powdery mildew pathogen, Erysiphe necator.</title>
        <authorList>
            <person name="Jones L."/>
            <person name="Riaz S."/>
            <person name="Morales-Cruz A."/>
            <person name="Amrine K.C."/>
            <person name="McGuire B."/>
            <person name="Gubler W.D."/>
            <person name="Walker M.A."/>
            <person name="Cantu D."/>
        </authorList>
    </citation>
    <scope>NUCLEOTIDE SEQUENCE [LARGE SCALE GENOMIC DNA]</scope>
    <source>
        <strain evidence="14">c</strain>
    </source>
</reference>
<evidence type="ECO:0000256" key="2">
    <source>
        <dbReference type="ARBA" id="ARBA00006978"/>
    </source>
</evidence>
<feature type="transmembrane region" description="Helical" evidence="10">
    <location>
        <begin position="181"/>
        <end position="200"/>
    </location>
</feature>
<dbReference type="AlphaFoldDB" id="A0A0B1P0B7"/>
<evidence type="ECO:0000256" key="4">
    <source>
        <dbReference type="ARBA" id="ARBA00022554"/>
    </source>
</evidence>
<evidence type="ECO:0000256" key="7">
    <source>
        <dbReference type="ARBA" id="ARBA00022989"/>
    </source>
</evidence>
<evidence type="ECO:0000259" key="12">
    <source>
        <dbReference type="PROSITE" id="PS50850"/>
    </source>
</evidence>
<dbReference type="STRING" id="52586.A0A0B1P0B7"/>
<feature type="compositionally biased region" description="Basic and acidic residues" evidence="11">
    <location>
        <begin position="57"/>
        <end position="69"/>
    </location>
</feature>
<comment type="function">
    <text evidence="10">Vacuolar effluxer which mediate the efflux of amino acids resulting from autophagic degradation. The release of autophagic amino acids allows the maintenance of protein synthesis and viability during nitrogen starvation.</text>
</comment>
<keyword evidence="3 10" id="KW-0813">Transport</keyword>
<dbReference type="HOGENOM" id="CLU_017518_1_0_1"/>
<dbReference type="GO" id="GO:0022857">
    <property type="term" value="F:transmembrane transporter activity"/>
    <property type="evidence" value="ECO:0007669"/>
    <property type="project" value="InterPro"/>
</dbReference>
<dbReference type="CDD" id="cd17483">
    <property type="entry name" value="MFS_Atg22_like"/>
    <property type="match status" value="1"/>
</dbReference>
<feature type="region of interest" description="Disordered" evidence="11">
    <location>
        <begin position="35"/>
        <end position="69"/>
    </location>
</feature>
<dbReference type="EMBL" id="JNVN01004605">
    <property type="protein sequence ID" value="KHJ30269.1"/>
    <property type="molecule type" value="Genomic_DNA"/>
</dbReference>
<feature type="domain" description="Major facilitator superfamily (MFS) profile" evidence="12">
    <location>
        <begin position="386"/>
        <end position="591"/>
    </location>
</feature>
<keyword evidence="8 10" id="KW-0072">Autophagy</keyword>
<dbReference type="PROSITE" id="PS50850">
    <property type="entry name" value="MFS"/>
    <property type="match status" value="1"/>
</dbReference>
<evidence type="ECO:0000256" key="5">
    <source>
        <dbReference type="ARBA" id="ARBA00022692"/>
    </source>
</evidence>
<comment type="caution">
    <text evidence="13">The sequence shown here is derived from an EMBL/GenBank/DDBJ whole genome shotgun (WGS) entry which is preliminary data.</text>
</comment>
<dbReference type="PANTHER" id="PTHR23519">
    <property type="entry name" value="AUTOPHAGY-RELATED PROTEIN 22"/>
    <property type="match status" value="1"/>
</dbReference>
<dbReference type="InterPro" id="IPR044738">
    <property type="entry name" value="Atg22"/>
</dbReference>
<keyword evidence="4 10" id="KW-0926">Vacuole</keyword>
<dbReference type="SUPFAM" id="SSF103473">
    <property type="entry name" value="MFS general substrate transporter"/>
    <property type="match status" value="1"/>
</dbReference>
<feature type="transmembrane region" description="Helical" evidence="10">
    <location>
        <begin position="83"/>
        <end position="102"/>
    </location>
</feature>
<keyword evidence="5 10" id="KW-0812">Transmembrane</keyword>
<dbReference type="GO" id="GO:0032974">
    <property type="term" value="P:amino acid transmembrane export from vacuole"/>
    <property type="evidence" value="ECO:0007669"/>
    <property type="project" value="InterPro"/>
</dbReference>
<dbReference type="OMA" id="QQQWEMY"/>
<dbReference type="Pfam" id="PF11700">
    <property type="entry name" value="ATG22"/>
    <property type="match status" value="1"/>
</dbReference>
<dbReference type="OrthoDB" id="192733at2759"/>
<feature type="transmembrane region" description="Helical" evidence="10">
    <location>
        <begin position="490"/>
        <end position="514"/>
    </location>
</feature>
<proteinExistence type="inferred from homology"/>
<accession>A0A0B1P0B7</accession>
<evidence type="ECO:0000256" key="10">
    <source>
        <dbReference type="RuleBase" id="RU363073"/>
    </source>
</evidence>
<dbReference type="InterPro" id="IPR050495">
    <property type="entry name" value="ATG22/LtaA_families"/>
</dbReference>
<dbReference type="Gene3D" id="1.20.1250.20">
    <property type="entry name" value="MFS general substrate transporter like domains"/>
    <property type="match status" value="1"/>
</dbReference>
<feature type="transmembrane region" description="Helical" evidence="10">
    <location>
        <begin position="292"/>
        <end position="315"/>
    </location>
</feature>
<feature type="compositionally biased region" description="Acidic residues" evidence="11">
    <location>
        <begin position="40"/>
        <end position="56"/>
    </location>
</feature>
<feature type="transmembrane region" description="Helical" evidence="10">
    <location>
        <begin position="455"/>
        <end position="478"/>
    </location>
</feature>
<name>A0A0B1P0B7_UNCNE</name>
<evidence type="ECO:0000256" key="11">
    <source>
        <dbReference type="SAM" id="MobiDB-lite"/>
    </source>
</evidence>